<dbReference type="AlphaFoldDB" id="A0A550CZC6"/>
<dbReference type="EMBL" id="VDMD01000001">
    <property type="protein sequence ID" value="TRM70127.1"/>
    <property type="molecule type" value="Genomic_DNA"/>
</dbReference>
<sequence>MLYNHNALDKEDIRQWTQGLATFNSGSATFNSGLATFNSGLATFNSGLATFNSGSATFTSGLATVNSVGLTTFNSGLATFNSGRHFQRISGALEEYRQKARDPVQSKALYRDMEGYQTFKSAPGLFDVPHALIRKEYEAAWRDMELGFVTGTRTFVYETGPVRYTAGPVRYTAGPARYAGTPTPDSRAPHAFAYSILGHPGIAGKTVFLSLALLRCLERHWTVVLQLGASRVYVFNSLGVFTASTSALDCPRLKSVLPRATWCLVDSTMGQMESVPELIAGADRFIVQAARPRVGCVRWMKKMNRFVSRYVMEAMPVEEAYLAYVLSEGGDRTTSSSHRIEAYFVKYGPCARGAFRAVGAGEESWEDDAKEVVETALHRLDLSSFREVVDRSSRMQGDVPDDLLLVGAGRRRDKVRVDVVSSHVFAQLLSALSRRGSEGDCVRPF</sequence>
<accession>A0A550CZC6</accession>
<keyword evidence="2" id="KW-1185">Reference proteome</keyword>
<name>A0A550CZC6_9AGAR</name>
<organism evidence="1 2">
    <name type="scientific">Schizophyllum amplum</name>
    <dbReference type="NCBI Taxonomy" id="97359"/>
    <lineage>
        <taxon>Eukaryota</taxon>
        <taxon>Fungi</taxon>
        <taxon>Dikarya</taxon>
        <taxon>Basidiomycota</taxon>
        <taxon>Agaricomycotina</taxon>
        <taxon>Agaricomycetes</taxon>
        <taxon>Agaricomycetidae</taxon>
        <taxon>Agaricales</taxon>
        <taxon>Schizophyllaceae</taxon>
        <taxon>Schizophyllum</taxon>
    </lineage>
</organism>
<gene>
    <name evidence="1" type="ORF">BD626DRAFT_392280</name>
</gene>
<evidence type="ECO:0000313" key="2">
    <source>
        <dbReference type="Proteomes" id="UP000320762"/>
    </source>
</evidence>
<dbReference type="Proteomes" id="UP000320762">
    <property type="component" value="Unassembled WGS sequence"/>
</dbReference>
<dbReference type="OrthoDB" id="19861at2759"/>
<comment type="caution">
    <text evidence="1">The sequence shown here is derived from an EMBL/GenBank/DDBJ whole genome shotgun (WGS) entry which is preliminary data.</text>
</comment>
<proteinExistence type="predicted"/>
<dbReference type="STRING" id="97359.A0A550CZC6"/>
<reference evidence="1 2" key="1">
    <citation type="journal article" date="2019" name="New Phytol.">
        <title>Comparative genomics reveals unique wood-decay strategies and fruiting body development in the Schizophyllaceae.</title>
        <authorList>
            <person name="Almasi E."/>
            <person name="Sahu N."/>
            <person name="Krizsan K."/>
            <person name="Balint B."/>
            <person name="Kovacs G.M."/>
            <person name="Kiss B."/>
            <person name="Cseklye J."/>
            <person name="Drula E."/>
            <person name="Henrissat B."/>
            <person name="Nagy I."/>
            <person name="Chovatia M."/>
            <person name="Adam C."/>
            <person name="LaButti K."/>
            <person name="Lipzen A."/>
            <person name="Riley R."/>
            <person name="Grigoriev I.V."/>
            <person name="Nagy L.G."/>
        </authorList>
    </citation>
    <scope>NUCLEOTIDE SEQUENCE [LARGE SCALE GENOMIC DNA]</scope>
    <source>
        <strain evidence="1 2">NL-1724</strain>
    </source>
</reference>
<protein>
    <submittedName>
        <fullName evidence="1">Uncharacterized protein</fullName>
    </submittedName>
</protein>
<evidence type="ECO:0000313" key="1">
    <source>
        <dbReference type="EMBL" id="TRM70127.1"/>
    </source>
</evidence>